<dbReference type="InterPro" id="IPR016346">
    <property type="entry name" value="G-protein_beta_1-5"/>
</dbReference>
<dbReference type="Proteomes" id="UP000015103">
    <property type="component" value="Unassembled WGS sequence"/>
</dbReference>
<dbReference type="InterPro" id="IPR036322">
    <property type="entry name" value="WD40_repeat_dom_sf"/>
</dbReference>
<accession>T1H975</accession>
<dbReference type="VEuPathDB" id="VectorBase:RPRC000577"/>
<dbReference type="InterPro" id="IPR015943">
    <property type="entry name" value="WD40/YVTN_repeat-like_dom_sf"/>
</dbReference>
<organism evidence="1 2">
    <name type="scientific">Rhodnius prolixus</name>
    <name type="common">Triatomid bug</name>
    <dbReference type="NCBI Taxonomy" id="13249"/>
    <lineage>
        <taxon>Eukaryota</taxon>
        <taxon>Metazoa</taxon>
        <taxon>Ecdysozoa</taxon>
        <taxon>Arthropoda</taxon>
        <taxon>Hexapoda</taxon>
        <taxon>Insecta</taxon>
        <taxon>Pterygota</taxon>
        <taxon>Neoptera</taxon>
        <taxon>Paraneoptera</taxon>
        <taxon>Hemiptera</taxon>
        <taxon>Heteroptera</taxon>
        <taxon>Panheteroptera</taxon>
        <taxon>Cimicomorpha</taxon>
        <taxon>Reduviidae</taxon>
        <taxon>Triatominae</taxon>
        <taxon>Rhodnius</taxon>
    </lineage>
</organism>
<sequence>MAQDGSPKETVDSLAKEVEILKARLEEERQKLNDVSLATVGERLELIAFMNIKPRRLLKGHQAKVLCSDWAPDKRHIVSSSQVKTGGSIVLGL</sequence>
<dbReference type="EnsemblMetazoa" id="RPRC000577-RA">
    <property type="protein sequence ID" value="RPRC000577-PA"/>
    <property type="gene ID" value="RPRC000577"/>
</dbReference>
<dbReference type="HOGENOM" id="CLU_2402419_0_0_1"/>
<protein>
    <submittedName>
        <fullName evidence="1">Uncharacterized protein</fullName>
    </submittedName>
</protein>
<dbReference type="EMBL" id="ACPB03011209">
    <property type="status" value="NOT_ANNOTATED_CDS"/>
    <property type="molecule type" value="Genomic_DNA"/>
</dbReference>
<evidence type="ECO:0000313" key="2">
    <source>
        <dbReference type="Proteomes" id="UP000015103"/>
    </source>
</evidence>
<keyword evidence="2" id="KW-1185">Reference proteome</keyword>
<dbReference type="STRING" id="13249.T1H975"/>
<dbReference type="OMA" id="WCTDSKL"/>
<dbReference type="InParanoid" id="T1H975"/>
<proteinExistence type="predicted"/>
<name>T1H975_RHOPR</name>
<dbReference type="SUPFAM" id="SSF50978">
    <property type="entry name" value="WD40 repeat-like"/>
    <property type="match status" value="1"/>
</dbReference>
<dbReference type="GO" id="GO:0007165">
    <property type="term" value="P:signal transduction"/>
    <property type="evidence" value="ECO:0007669"/>
    <property type="project" value="InterPro"/>
</dbReference>
<dbReference type="eggNOG" id="KOG0286">
    <property type="taxonomic scope" value="Eukaryota"/>
</dbReference>
<dbReference type="PANTHER" id="PTHR19850">
    <property type="entry name" value="GUANINE NUCLEOTIDE-BINDING PROTEIN BETA G PROTEIN BETA"/>
    <property type="match status" value="1"/>
</dbReference>
<dbReference type="Gene3D" id="2.130.10.10">
    <property type="entry name" value="YVTN repeat-like/Quinoprotein amine dehydrogenase"/>
    <property type="match status" value="1"/>
</dbReference>
<reference evidence="1" key="1">
    <citation type="submission" date="2015-05" db="UniProtKB">
        <authorList>
            <consortium name="EnsemblMetazoa"/>
        </authorList>
    </citation>
    <scope>IDENTIFICATION</scope>
</reference>
<evidence type="ECO:0000313" key="1">
    <source>
        <dbReference type="EnsemblMetazoa" id="RPRC000577-PA"/>
    </source>
</evidence>
<dbReference type="AlphaFoldDB" id="T1H975"/>